<evidence type="ECO:0000256" key="3">
    <source>
        <dbReference type="PROSITE-ProRule" id="PRU00284"/>
    </source>
</evidence>
<name>A0A1H6V2C6_9FIRM</name>
<organism evidence="7 8">
    <name type="scientific">Propionispira arboris</name>
    <dbReference type="NCBI Taxonomy" id="84035"/>
    <lineage>
        <taxon>Bacteria</taxon>
        <taxon>Bacillati</taxon>
        <taxon>Bacillota</taxon>
        <taxon>Negativicutes</taxon>
        <taxon>Selenomonadales</taxon>
        <taxon>Selenomonadaceae</taxon>
        <taxon>Propionispira</taxon>
    </lineage>
</organism>
<dbReference type="STRING" id="84035.SAMN05660742_102155"/>
<dbReference type="PROSITE" id="PS50111">
    <property type="entry name" value="CHEMOTAXIS_TRANSDUC_2"/>
    <property type="match status" value="1"/>
</dbReference>
<evidence type="ECO:0000259" key="6">
    <source>
        <dbReference type="PROSITE" id="PS50885"/>
    </source>
</evidence>
<dbReference type="CDD" id="cd11386">
    <property type="entry name" value="MCP_signal"/>
    <property type="match status" value="1"/>
</dbReference>
<dbReference type="PROSITE" id="PS50885">
    <property type="entry name" value="HAMP"/>
    <property type="match status" value="1"/>
</dbReference>
<feature type="domain" description="HAMP" evidence="6">
    <location>
        <begin position="337"/>
        <end position="378"/>
    </location>
</feature>
<evidence type="ECO:0000256" key="4">
    <source>
        <dbReference type="SAM" id="Phobius"/>
    </source>
</evidence>
<dbReference type="SMART" id="SM00283">
    <property type="entry name" value="MA"/>
    <property type="match status" value="1"/>
</dbReference>
<keyword evidence="4" id="KW-1133">Transmembrane helix</keyword>
<dbReference type="Gene3D" id="6.10.340.10">
    <property type="match status" value="1"/>
</dbReference>
<dbReference type="Pfam" id="PF00015">
    <property type="entry name" value="MCPsignal"/>
    <property type="match status" value="1"/>
</dbReference>
<comment type="similarity">
    <text evidence="2">Belongs to the methyl-accepting chemotaxis (MCP) protein family.</text>
</comment>
<reference evidence="8" key="1">
    <citation type="submission" date="2016-10" db="EMBL/GenBank/DDBJ databases">
        <authorList>
            <person name="Varghese N."/>
            <person name="Submissions S."/>
        </authorList>
    </citation>
    <scope>NUCLEOTIDE SEQUENCE [LARGE SCALE GENOMIC DNA]</scope>
    <source>
        <strain evidence="8">DSM 2179</strain>
    </source>
</reference>
<dbReference type="AlphaFoldDB" id="A0A1H6V2C6"/>
<keyword evidence="4" id="KW-0812">Transmembrane</keyword>
<gene>
    <name evidence="7" type="ORF">SAMN05660742_102155</name>
</gene>
<evidence type="ECO:0000256" key="1">
    <source>
        <dbReference type="ARBA" id="ARBA00023224"/>
    </source>
</evidence>
<dbReference type="RefSeq" id="WP_091828934.1">
    <property type="nucleotide sequence ID" value="NZ_FNZK01000002.1"/>
</dbReference>
<proteinExistence type="inferred from homology"/>
<sequence length="683" mass="74968">MTNKSGSLFLAPGIKVMQRLEFLHKILVLLVILLIPILLLSYAFHGEIRKVTDFAANERQGLKYVLPLSELLIEVSQDTADTFNLNNSVELISRIDQNDAELGKQLKTTDRWLELKAMLEHKSVTTRQQVIDKTTDLIAIVGDSSGLVLDPDIDSYYIMDTAIVQYPELLKKTNQAATAAIKDLSKTNKTMDEQIEIPMLAGSIQSTIEGAEIGVNNAVKANTSLTSGLEAFAASKRATMSLLEEVNHTLLKSSEEKGTDVNRQLIQNQLKQVNDQSAAAYRLYLNQLDTLLLQRINTITTHEKSILWGIFFVFIIAFYLLLALYYSLKQSIMSIFDGTHNFSQGDWRNSIQIVSNDEFAEITDSLNKVREGIRPMIQSILNSTQQLTSLAGELTTISTHLEHVADIMVQSVSLVDGGGKQQLGAVHKSLQAIEKMSTNIEQITNNTVVAKTSSEQTANAAQKGTVSIDMAVEQMSNIERTVLDSANIVKTLGEHSQKVGHIIDTISAIADQTNLLALNAAVEAARAGEHGRGFAVVAEEVRKLAEQSQDATKEISQIIQEIQQETWKAVDAMQAGTGVVKNGSEVVNTAGKSFTEIADLVYHVSGTIHQIADTVQIISQANQEIIVTVDEIKDISNESVLQTKNVSEATGEQTLSMKEIIVSSQTLSKIADELQGTVKFFKI</sequence>
<evidence type="ECO:0000313" key="8">
    <source>
        <dbReference type="Proteomes" id="UP000199662"/>
    </source>
</evidence>
<feature type="transmembrane region" description="Helical" evidence="4">
    <location>
        <begin position="306"/>
        <end position="326"/>
    </location>
</feature>
<dbReference type="GO" id="GO:0016020">
    <property type="term" value="C:membrane"/>
    <property type="evidence" value="ECO:0007669"/>
    <property type="project" value="InterPro"/>
</dbReference>
<dbReference type="PANTHER" id="PTHR32089">
    <property type="entry name" value="METHYL-ACCEPTING CHEMOTAXIS PROTEIN MCPB"/>
    <property type="match status" value="1"/>
</dbReference>
<dbReference type="InterPro" id="IPR004089">
    <property type="entry name" value="MCPsignal_dom"/>
</dbReference>
<dbReference type="SUPFAM" id="SSF58104">
    <property type="entry name" value="Methyl-accepting chemotaxis protein (MCP) signaling domain"/>
    <property type="match status" value="1"/>
</dbReference>
<evidence type="ECO:0000313" key="7">
    <source>
        <dbReference type="EMBL" id="SEI98056.1"/>
    </source>
</evidence>
<feature type="transmembrane region" description="Helical" evidence="4">
    <location>
        <begin position="26"/>
        <end position="44"/>
    </location>
</feature>
<feature type="domain" description="Methyl-accepting transducer" evidence="5">
    <location>
        <begin position="397"/>
        <end position="633"/>
    </location>
</feature>
<evidence type="ECO:0000256" key="2">
    <source>
        <dbReference type="ARBA" id="ARBA00029447"/>
    </source>
</evidence>
<dbReference type="Gene3D" id="1.10.287.950">
    <property type="entry name" value="Methyl-accepting chemotaxis protein"/>
    <property type="match status" value="1"/>
</dbReference>
<accession>A0A1H6V2C6</accession>
<evidence type="ECO:0000259" key="5">
    <source>
        <dbReference type="PROSITE" id="PS50111"/>
    </source>
</evidence>
<keyword evidence="8" id="KW-1185">Reference proteome</keyword>
<keyword evidence="4" id="KW-0472">Membrane</keyword>
<keyword evidence="1 3" id="KW-0807">Transducer</keyword>
<dbReference type="Proteomes" id="UP000199662">
    <property type="component" value="Unassembled WGS sequence"/>
</dbReference>
<protein>
    <submittedName>
        <fullName evidence="7">Methyl-accepting chemotaxis protein (MCP) signalling domain-containing protein</fullName>
    </submittedName>
</protein>
<dbReference type="GO" id="GO:0007165">
    <property type="term" value="P:signal transduction"/>
    <property type="evidence" value="ECO:0007669"/>
    <property type="project" value="UniProtKB-KW"/>
</dbReference>
<dbReference type="EMBL" id="FNZK01000002">
    <property type="protein sequence ID" value="SEI98056.1"/>
    <property type="molecule type" value="Genomic_DNA"/>
</dbReference>
<dbReference type="PANTHER" id="PTHR32089:SF112">
    <property type="entry name" value="LYSOZYME-LIKE PROTEIN-RELATED"/>
    <property type="match status" value="1"/>
</dbReference>
<dbReference type="InterPro" id="IPR003660">
    <property type="entry name" value="HAMP_dom"/>
</dbReference>